<dbReference type="Gene3D" id="1.10.340.70">
    <property type="match status" value="1"/>
</dbReference>
<feature type="region of interest" description="Disordered" evidence="1">
    <location>
        <begin position="1"/>
        <end position="53"/>
    </location>
</feature>
<dbReference type="RefSeq" id="XP_015960680.1">
    <property type="nucleotide sequence ID" value="XM_016105194.1"/>
</dbReference>
<keyword evidence="3" id="KW-1185">Reference proteome</keyword>
<dbReference type="InterPro" id="IPR041588">
    <property type="entry name" value="Integrase_H2C2"/>
</dbReference>
<reference evidence="4" key="2">
    <citation type="submission" date="2025-08" db="UniProtKB">
        <authorList>
            <consortium name="RefSeq"/>
        </authorList>
    </citation>
    <scope>IDENTIFICATION</scope>
    <source>
        <tissue evidence="4">Whole plant</tissue>
    </source>
</reference>
<name>A0A6P4D7Q8_ARADU</name>
<feature type="compositionally biased region" description="Polar residues" evidence="1">
    <location>
        <begin position="8"/>
        <end position="17"/>
    </location>
</feature>
<evidence type="ECO:0000313" key="4">
    <source>
        <dbReference type="RefSeq" id="XP_015960680.1"/>
    </source>
</evidence>
<evidence type="ECO:0000313" key="3">
    <source>
        <dbReference type="Proteomes" id="UP000515211"/>
    </source>
</evidence>
<dbReference type="GeneID" id="107484645"/>
<proteinExistence type="predicted"/>
<accession>A0A6P4D7Q8</accession>
<organism evidence="3 4">
    <name type="scientific">Arachis duranensis</name>
    <name type="common">Wild peanut</name>
    <dbReference type="NCBI Taxonomy" id="130453"/>
    <lineage>
        <taxon>Eukaryota</taxon>
        <taxon>Viridiplantae</taxon>
        <taxon>Streptophyta</taxon>
        <taxon>Embryophyta</taxon>
        <taxon>Tracheophyta</taxon>
        <taxon>Spermatophyta</taxon>
        <taxon>Magnoliopsida</taxon>
        <taxon>eudicotyledons</taxon>
        <taxon>Gunneridae</taxon>
        <taxon>Pentapetalae</taxon>
        <taxon>rosids</taxon>
        <taxon>fabids</taxon>
        <taxon>Fabales</taxon>
        <taxon>Fabaceae</taxon>
        <taxon>Papilionoideae</taxon>
        <taxon>50 kb inversion clade</taxon>
        <taxon>dalbergioids sensu lato</taxon>
        <taxon>Dalbergieae</taxon>
        <taxon>Pterocarpus clade</taxon>
        <taxon>Arachis</taxon>
    </lineage>
</organism>
<dbReference type="PANTHER" id="PTHR48475">
    <property type="entry name" value="RIBONUCLEASE H"/>
    <property type="match status" value="1"/>
</dbReference>
<dbReference type="Pfam" id="PF17921">
    <property type="entry name" value="Integrase_H2C2"/>
    <property type="match status" value="1"/>
</dbReference>
<evidence type="ECO:0000256" key="1">
    <source>
        <dbReference type="SAM" id="MobiDB-lite"/>
    </source>
</evidence>
<feature type="domain" description="Integrase zinc-binding" evidence="2">
    <location>
        <begin position="110"/>
        <end position="155"/>
    </location>
</feature>
<dbReference type="PANTHER" id="PTHR48475:SF2">
    <property type="entry name" value="RIBONUCLEASE H"/>
    <property type="match status" value="1"/>
</dbReference>
<dbReference type="AlphaFoldDB" id="A0A6P4D7Q8"/>
<protein>
    <submittedName>
        <fullName evidence="4">Uncharacterized protein LOC107484645</fullName>
    </submittedName>
</protein>
<reference evidence="3" key="1">
    <citation type="journal article" date="2016" name="Nat. Genet.">
        <title>The genome sequences of Arachis duranensis and Arachis ipaensis, the diploid ancestors of cultivated peanut.</title>
        <authorList>
            <person name="Bertioli D.J."/>
            <person name="Cannon S.B."/>
            <person name="Froenicke L."/>
            <person name="Huang G."/>
            <person name="Farmer A.D."/>
            <person name="Cannon E.K."/>
            <person name="Liu X."/>
            <person name="Gao D."/>
            <person name="Clevenger J."/>
            <person name="Dash S."/>
            <person name="Ren L."/>
            <person name="Moretzsohn M.C."/>
            <person name="Shirasawa K."/>
            <person name="Huang W."/>
            <person name="Vidigal B."/>
            <person name="Abernathy B."/>
            <person name="Chu Y."/>
            <person name="Niederhuth C.E."/>
            <person name="Umale P."/>
            <person name="Araujo A.C."/>
            <person name="Kozik A."/>
            <person name="Kim K.D."/>
            <person name="Burow M.D."/>
            <person name="Varshney R.K."/>
            <person name="Wang X."/>
            <person name="Zhang X."/>
            <person name="Barkley N."/>
            <person name="Guimaraes P.M."/>
            <person name="Isobe S."/>
            <person name="Guo B."/>
            <person name="Liao B."/>
            <person name="Stalker H.T."/>
            <person name="Schmitz R.J."/>
            <person name="Scheffler B.E."/>
            <person name="Leal-Bertioli S.C."/>
            <person name="Xun X."/>
            <person name="Jackson S.A."/>
            <person name="Michelmore R."/>
            <person name="Ozias-Akins P."/>
        </authorList>
    </citation>
    <scope>NUCLEOTIDE SEQUENCE [LARGE SCALE GENOMIC DNA]</scope>
    <source>
        <strain evidence="3">cv. V14167</strain>
    </source>
</reference>
<dbReference type="KEGG" id="adu:107484645"/>
<dbReference type="Proteomes" id="UP000515211">
    <property type="component" value="Chromosome 4"/>
</dbReference>
<gene>
    <name evidence="4" type="primary">LOC107484645</name>
</gene>
<sequence length="155" mass="17895">MFLGKGTPEQTSLNASKHQAGHGKQVVDPRDGDRTNDHLVRKPSSKNPLMDSPIFRYLEHVETPPNEKEEQATRREAPKYVIIQGQLYKRGIHQPLLKCLHPDQTDYDLSEVHEGCCSHHIRGRSLARKIIKAGYYWPTMMSDAQEFVRKCKKYQ</sequence>
<evidence type="ECO:0000259" key="2">
    <source>
        <dbReference type="Pfam" id="PF17921"/>
    </source>
</evidence>
<feature type="compositionally biased region" description="Basic and acidic residues" evidence="1">
    <location>
        <begin position="25"/>
        <end position="40"/>
    </location>
</feature>